<evidence type="ECO:0000313" key="1">
    <source>
        <dbReference type="EMBL" id="EXK90064.1"/>
    </source>
</evidence>
<reference evidence="1 2" key="1">
    <citation type="submission" date="2011-11" db="EMBL/GenBank/DDBJ databases">
        <title>The Genome Sequence of Fusarium oxysporum PHW815.</title>
        <authorList>
            <consortium name="The Broad Institute Genome Sequencing Platform"/>
            <person name="Ma L.-J."/>
            <person name="Gale L.R."/>
            <person name="Schwartz D.C."/>
            <person name="Zhou S."/>
            <person name="Corby-Kistler H."/>
            <person name="Young S.K."/>
            <person name="Zeng Q."/>
            <person name="Gargeya S."/>
            <person name="Fitzgerald M."/>
            <person name="Haas B."/>
            <person name="Abouelleil A."/>
            <person name="Alvarado L."/>
            <person name="Arachchi H.M."/>
            <person name="Berlin A."/>
            <person name="Brown A."/>
            <person name="Chapman S.B."/>
            <person name="Chen Z."/>
            <person name="Dunbar C."/>
            <person name="Freedman E."/>
            <person name="Gearin G."/>
            <person name="Goldberg J."/>
            <person name="Griggs A."/>
            <person name="Gujja S."/>
            <person name="Heiman D."/>
            <person name="Howarth C."/>
            <person name="Larson L."/>
            <person name="Lui A."/>
            <person name="MacDonald P.J.P."/>
            <person name="Montmayeur A."/>
            <person name="Murphy C."/>
            <person name="Neiman D."/>
            <person name="Pearson M."/>
            <person name="Priest M."/>
            <person name="Roberts A."/>
            <person name="Saif S."/>
            <person name="Shea T."/>
            <person name="Shenoy N."/>
            <person name="Sisk P."/>
            <person name="Stolte C."/>
            <person name="Sykes S."/>
            <person name="Wortman J."/>
            <person name="Nusbaum C."/>
            <person name="Birren B."/>
        </authorList>
    </citation>
    <scope>NUCLEOTIDE SEQUENCE [LARGE SCALE GENOMIC DNA]</scope>
    <source>
        <strain evidence="1 2">54005</strain>
    </source>
</reference>
<accession>X0CGV9</accession>
<organism evidence="1 2">
    <name type="scientific">Fusarium oxysporum f. sp. raphani 54005</name>
    <dbReference type="NCBI Taxonomy" id="1089458"/>
    <lineage>
        <taxon>Eukaryota</taxon>
        <taxon>Fungi</taxon>
        <taxon>Dikarya</taxon>
        <taxon>Ascomycota</taxon>
        <taxon>Pezizomycotina</taxon>
        <taxon>Sordariomycetes</taxon>
        <taxon>Hypocreomycetidae</taxon>
        <taxon>Hypocreales</taxon>
        <taxon>Nectriaceae</taxon>
        <taxon>Fusarium</taxon>
        <taxon>Fusarium oxysporum species complex</taxon>
    </lineage>
</organism>
<name>X0CGV9_FUSOX</name>
<dbReference type="AlphaFoldDB" id="X0CGV9"/>
<dbReference type="EMBL" id="JH658376">
    <property type="protein sequence ID" value="EXK90064.1"/>
    <property type="molecule type" value="Genomic_DNA"/>
</dbReference>
<proteinExistence type="predicted"/>
<gene>
    <name evidence="1" type="ORF">FOQG_07467</name>
</gene>
<protein>
    <submittedName>
        <fullName evidence="1">Uncharacterized protein</fullName>
    </submittedName>
</protein>
<sequence length="48" mass="5431">MLLRLLQNCLLNPMVHKLCGWEARSLATAKVSQYGKSEYCTRCKSTQG</sequence>
<keyword evidence="2" id="KW-1185">Reference proteome</keyword>
<evidence type="ECO:0000313" key="2">
    <source>
        <dbReference type="Proteomes" id="UP000030663"/>
    </source>
</evidence>
<dbReference type="HOGENOM" id="CLU_216549_0_0_1"/>
<dbReference type="Proteomes" id="UP000030663">
    <property type="component" value="Unassembled WGS sequence"/>
</dbReference>